<dbReference type="SMART" id="SM00239">
    <property type="entry name" value="C2"/>
    <property type="match status" value="1"/>
</dbReference>
<sequence>MVKGALEVHLRGATGIKNTDFLKKCDPYAILTCWRQSFQSTTAKRQGSNPIWNQKFLFVVEDGVSELFIKLYDEDRFTGDDFIGSAKVPLNRVLSELDHPLASYNVIRPSGKVKGEVMVALKFTPKVRRHYRGSHSF</sequence>
<evidence type="ECO:0000256" key="2">
    <source>
        <dbReference type="ARBA" id="ARBA00022837"/>
    </source>
</evidence>
<dbReference type="InterPro" id="IPR035892">
    <property type="entry name" value="C2_domain_sf"/>
</dbReference>
<name>D8RPH2_SELML</name>
<dbReference type="InterPro" id="IPR000008">
    <property type="entry name" value="C2_dom"/>
</dbReference>
<dbReference type="HOGENOM" id="CLU_109145_2_0_1"/>
<dbReference type="FunCoup" id="D8RPH2">
    <property type="interactions" value="67"/>
</dbReference>
<keyword evidence="2" id="KW-0106">Calcium</keyword>
<protein>
    <recommendedName>
        <fullName evidence="3">C2 domain-containing protein</fullName>
    </recommendedName>
</protein>
<keyword evidence="1" id="KW-0479">Metal-binding</keyword>
<evidence type="ECO:0000259" key="3">
    <source>
        <dbReference type="PROSITE" id="PS50004"/>
    </source>
</evidence>
<keyword evidence="5" id="KW-1185">Reference proteome</keyword>
<accession>D8RPH2</accession>
<evidence type="ECO:0000256" key="1">
    <source>
        <dbReference type="ARBA" id="ARBA00022723"/>
    </source>
</evidence>
<dbReference type="eggNOG" id="KOG1030">
    <property type="taxonomic scope" value="Eukaryota"/>
</dbReference>
<gene>
    <name evidence="4" type="ORF">SELMODRAFT_148785</name>
</gene>
<dbReference type="Gene3D" id="2.60.40.150">
    <property type="entry name" value="C2 domain"/>
    <property type="match status" value="1"/>
</dbReference>
<dbReference type="KEGG" id="smo:SELMODRAFT_148785"/>
<evidence type="ECO:0000313" key="4">
    <source>
        <dbReference type="EMBL" id="EFJ26037.1"/>
    </source>
</evidence>
<dbReference type="EMBL" id="GL377585">
    <property type="protein sequence ID" value="EFJ26037.1"/>
    <property type="molecule type" value="Genomic_DNA"/>
</dbReference>
<dbReference type="AlphaFoldDB" id="D8RPH2"/>
<dbReference type="InParanoid" id="D8RPH2"/>
<dbReference type="SUPFAM" id="SSF49562">
    <property type="entry name" value="C2 domain (Calcium/lipid-binding domain, CaLB)"/>
    <property type="match status" value="1"/>
</dbReference>
<organism evidence="5">
    <name type="scientific">Selaginella moellendorffii</name>
    <name type="common">Spikemoss</name>
    <dbReference type="NCBI Taxonomy" id="88036"/>
    <lineage>
        <taxon>Eukaryota</taxon>
        <taxon>Viridiplantae</taxon>
        <taxon>Streptophyta</taxon>
        <taxon>Embryophyta</taxon>
        <taxon>Tracheophyta</taxon>
        <taxon>Lycopodiopsida</taxon>
        <taxon>Selaginellales</taxon>
        <taxon>Selaginellaceae</taxon>
        <taxon>Selaginella</taxon>
    </lineage>
</organism>
<proteinExistence type="predicted"/>
<dbReference type="Pfam" id="PF00168">
    <property type="entry name" value="C2"/>
    <property type="match status" value="1"/>
</dbReference>
<dbReference type="Gramene" id="EFJ26037">
    <property type="protein sequence ID" value="EFJ26037"/>
    <property type="gene ID" value="SELMODRAFT_148785"/>
</dbReference>
<dbReference type="Proteomes" id="UP000001514">
    <property type="component" value="Unassembled WGS sequence"/>
</dbReference>
<dbReference type="OMA" id="FFNPEPG"/>
<dbReference type="PANTHER" id="PTHR46502:SF2">
    <property type="entry name" value="16 KDA PHLOEM PROTEIN 2"/>
    <property type="match status" value="1"/>
</dbReference>
<evidence type="ECO:0000313" key="5">
    <source>
        <dbReference type="Proteomes" id="UP000001514"/>
    </source>
</evidence>
<reference evidence="4 5" key="1">
    <citation type="journal article" date="2011" name="Science">
        <title>The Selaginella genome identifies genetic changes associated with the evolution of vascular plants.</title>
        <authorList>
            <person name="Banks J.A."/>
            <person name="Nishiyama T."/>
            <person name="Hasebe M."/>
            <person name="Bowman J.L."/>
            <person name="Gribskov M."/>
            <person name="dePamphilis C."/>
            <person name="Albert V.A."/>
            <person name="Aono N."/>
            <person name="Aoyama T."/>
            <person name="Ambrose B.A."/>
            <person name="Ashton N.W."/>
            <person name="Axtell M.J."/>
            <person name="Barker E."/>
            <person name="Barker M.S."/>
            <person name="Bennetzen J.L."/>
            <person name="Bonawitz N.D."/>
            <person name="Chapple C."/>
            <person name="Cheng C."/>
            <person name="Correa L.G."/>
            <person name="Dacre M."/>
            <person name="DeBarry J."/>
            <person name="Dreyer I."/>
            <person name="Elias M."/>
            <person name="Engstrom E.M."/>
            <person name="Estelle M."/>
            <person name="Feng L."/>
            <person name="Finet C."/>
            <person name="Floyd S.K."/>
            <person name="Frommer W.B."/>
            <person name="Fujita T."/>
            <person name="Gramzow L."/>
            <person name="Gutensohn M."/>
            <person name="Harholt J."/>
            <person name="Hattori M."/>
            <person name="Heyl A."/>
            <person name="Hirai T."/>
            <person name="Hiwatashi Y."/>
            <person name="Ishikawa M."/>
            <person name="Iwata M."/>
            <person name="Karol K.G."/>
            <person name="Koehler B."/>
            <person name="Kolukisaoglu U."/>
            <person name="Kubo M."/>
            <person name="Kurata T."/>
            <person name="Lalonde S."/>
            <person name="Li K."/>
            <person name="Li Y."/>
            <person name="Litt A."/>
            <person name="Lyons E."/>
            <person name="Manning G."/>
            <person name="Maruyama T."/>
            <person name="Michael T.P."/>
            <person name="Mikami K."/>
            <person name="Miyazaki S."/>
            <person name="Morinaga S."/>
            <person name="Murata T."/>
            <person name="Mueller-Roeber B."/>
            <person name="Nelson D.R."/>
            <person name="Obara M."/>
            <person name="Oguri Y."/>
            <person name="Olmstead R.G."/>
            <person name="Onodera N."/>
            <person name="Petersen B.L."/>
            <person name="Pils B."/>
            <person name="Prigge M."/>
            <person name="Rensing S.A."/>
            <person name="Riano-Pachon D.M."/>
            <person name="Roberts A.W."/>
            <person name="Sato Y."/>
            <person name="Scheller H.V."/>
            <person name="Schulz B."/>
            <person name="Schulz C."/>
            <person name="Shakirov E.V."/>
            <person name="Shibagaki N."/>
            <person name="Shinohara N."/>
            <person name="Shippen D.E."/>
            <person name="Soerensen I."/>
            <person name="Sotooka R."/>
            <person name="Sugimoto N."/>
            <person name="Sugita M."/>
            <person name="Sumikawa N."/>
            <person name="Tanurdzic M."/>
            <person name="Theissen G."/>
            <person name="Ulvskov P."/>
            <person name="Wakazuki S."/>
            <person name="Weng J.K."/>
            <person name="Willats W.W."/>
            <person name="Wipf D."/>
            <person name="Wolf P.G."/>
            <person name="Yang L."/>
            <person name="Zimmer A.D."/>
            <person name="Zhu Q."/>
            <person name="Mitros T."/>
            <person name="Hellsten U."/>
            <person name="Loque D."/>
            <person name="Otillar R."/>
            <person name="Salamov A."/>
            <person name="Schmutz J."/>
            <person name="Shapiro H."/>
            <person name="Lindquist E."/>
            <person name="Lucas S."/>
            <person name="Rokhsar D."/>
            <person name="Grigoriev I.V."/>
        </authorList>
    </citation>
    <scope>NUCLEOTIDE SEQUENCE [LARGE SCALE GENOMIC DNA]</scope>
</reference>
<feature type="domain" description="C2" evidence="3">
    <location>
        <begin position="1"/>
        <end position="104"/>
    </location>
</feature>
<dbReference type="PROSITE" id="PS50004">
    <property type="entry name" value="C2"/>
    <property type="match status" value="1"/>
</dbReference>
<dbReference type="GO" id="GO:0046872">
    <property type="term" value="F:metal ion binding"/>
    <property type="evidence" value="ECO:0007669"/>
    <property type="project" value="UniProtKB-KW"/>
</dbReference>
<dbReference type="PANTHER" id="PTHR46502">
    <property type="entry name" value="C2 DOMAIN-CONTAINING"/>
    <property type="match status" value="1"/>
</dbReference>